<evidence type="ECO:0000259" key="1">
    <source>
        <dbReference type="Pfam" id="PF07498"/>
    </source>
</evidence>
<accession>A0AA41K6Y7</accession>
<organism evidence="2 3">
    <name type="scientific">Enterocloster citroniae</name>
    <dbReference type="NCBI Taxonomy" id="358743"/>
    <lineage>
        <taxon>Bacteria</taxon>
        <taxon>Bacillati</taxon>
        <taxon>Bacillota</taxon>
        <taxon>Clostridia</taxon>
        <taxon>Lachnospirales</taxon>
        <taxon>Lachnospiraceae</taxon>
        <taxon>Enterocloster</taxon>
    </lineage>
</organism>
<dbReference type="Proteomes" id="UP000708338">
    <property type="component" value="Unassembled WGS sequence"/>
</dbReference>
<sequence>MRLIKDNVERVADGDQAGKLKDLGFQEIGSTAAETVGPEDKSPDKMSAAELKALAKKKGIEGASSLTKSELLAVLKDVMNGD</sequence>
<gene>
    <name evidence="2" type="ORF">GPL26_16255</name>
</gene>
<reference evidence="2" key="1">
    <citation type="journal article" date="2021" name="Gut Microbes">
        <title>A synthetic consortium of 100 gut commensals modulates the composition and function in a colon model of the microbiome of elderly subjects.</title>
        <authorList>
            <person name="Perez M."/>
            <person name="Ntemiri A."/>
            <person name="Tan H."/>
            <person name="Harris H.M.B."/>
            <person name="Roager H.M."/>
            <person name="Ribiere C."/>
            <person name="O'Toole P.W."/>
        </authorList>
    </citation>
    <scope>NUCLEOTIDE SEQUENCE</scope>
    <source>
        <strain evidence="2">MCC335</strain>
    </source>
</reference>
<feature type="domain" description="Rho termination factor-like N-terminal" evidence="1">
    <location>
        <begin position="45"/>
        <end position="76"/>
    </location>
</feature>
<dbReference type="InterPro" id="IPR011112">
    <property type="entry name" value="Rho-like_N"/>
</dbReference>
<dbReference type="RefSeq" id="WP_215630172.1">
    <property type="nucleotide sequence ID" value="NZ_WQPS01000020.1"/>
</dbReference>
<dbReference type="Pfam" id="PF07498">
    <property type="entry name" value="Rho_N"/>
    <property type="match status" value="1"/>
</dbReference>
<evidence type="ECO:0000313" key="3">
    <source>
        <dbReference type="Proteomes" id="UP000708338"/>
    </source>
</evidence>
<evidence type="ECO:0000313" key="2">
    <source>
        <dbReference type="EMBL" id="MBT9811180.1"/>
    </source>
</evidence>
<name>A0AA41K6Y7_9FIRM</name>
<protein>
    <submittedName>
        <fullName evidence="2">Transcription termination factor Rho</fullName>
    </submittedName>
</protein>
<dbReference type="GO" id="GO:0006353">
    <property type="term" value="P:DNA-templated transcription termination"/>
    <property type="evidence" value="ECO:0007669"/>
    <property type="project" value="InterPro"/>
</dbReference>
<dbReference type="EMBL" id="WQPS01000020">
    <property type="protein sequence ID" value="MBT9811180.1"/>
    <property type="molecule type" value="Genomic_DNA"/>
</dbReference>
<proteinExistence type="predicted"/>
<dbReference type="AlphaFoldDB" id="A0AA41K6Y7"/>
<comment type="caution">
    <text evidence="2">The sequence shown here is derived from an EMBL/GenBank/DDBJ whole genome shotgun (WGS) entry which is preliminary data.</text>
</comment>